<evidence type="ECO:0000259" key="5">
    <source>
        <dbReference type="Pfam" id="PF00535"/>
    </source>
</evidence>
<keyword evidence="4" id="KW-1133">Transmembrane helix</keyword>
<dbReference type="InterPro" id="IPR006446">
    <property type="entry name" value="RhaTrfase"/>
</dbReference>
<dbReference type="Proteomes" id="UP000040088">
    <property type="component" value="Unassembled WGS sequence"/>
</dbReference>
<proteinExistence type="inferred from homology"/>
<keyword evidence="3 6" id="KW-0808">Transferase</keyword>
<evidence type="ECO:0000313" key="7">
    <source>
        <dbReference type="Proteomes" id="UP000040088"/>
    </source>
</evidence>
<sequence>MSFFGHLNMNVSQYSISAVVVTFNPEVEVFKLLIKSIIPQVDQLIIVDNGSLSEIRSGLEELVTNYQNIYLISLFDNMGIAFAQNCGIKKSFSMESSHVLLLDHDSIPAENMVEKLLTLELKLLSQGRQVGAVGPTSVDRRTSTRSGFVRKSGILIKRIYPDDSKGFVETDFLIASGTLIRTEVLHNIGLMKENYFIDHVDTEWCFRAVNCGYELFGCGEAFLNHSLGDSVIRIWMGRWREIPKHSPLRNYYIFRNTIHMVTSTPMSWSWKLAHIYRLMIFFVFFMIAAKPRYRRFMMMMKGSYDGIRGISGRIGL</sequence>
<dbReference type="GO" id="GO:0016757">
    <property type="term" value="F:glycosyltransferase activity"/>
    <property type="evidence" value="ECO:0007669"/>
    <property type="project" value="UniProtKB-KW"/>
</dbReference>
<dbReference type="NCBIfam" id="TIGR01556">
    <property type="entry name" value="rhamnosyltran"/>
    <property type="match status" value="1"/>
</dbReference>
<evidence type="ECO:0000313" key="6">
    <source>
        <dbReference type="EMBL" id="CNK75266.1"/>
    </source>
</evidence>
<keyword evidence="4" id="KW-0812">Transmembrane</keyword>
<reference evidence="7" key="1">
    <citation type="submission" date="2015-03" db="EMBL/GenBank/DDBJ databases">
        <authorList>
            <consortium name="Pathogen Informatics"/>
        </authorList>
    </citation>
    <scope>NUCLEOTIDE SEQUENCE [LARGE SCALE GENOMIC DNA]</scope>
    <source>
        <strain evidence="7">IP27925</strain>
    </source>
</reference>
<keyword evidence="4" id="KW-0472">Membrane</keyword>
<accession>A0A0T9TD07</accession>
<dbReference type="Gene3D" id="3.90.550.10">
    <property type="entry name" value="Spore Coat Polysaccharide Biosynthesis Protein SpsA, Chain A"/>
    <property type="match status" value="1"/>
</dbReference>
<evidence type="ECO:0000256" key="4">
    <source>
        <dbReference type="SAM" id="Phobius"/>
    </source>
</evidence>
<evidence type="ECO:0000256" key="1">
    <source>
        <dbReference type="ARBA" id="ARBA00006739"/>
    </source>
</evidence>
<dbReference type="PANTHER" id="PTHR43179">
    <property type="entry name" value="RHAMNOSYLTRANSFERASE WBBL"/>
    <property type="match status" value="1"/>
</dbReference>
<dbReference type="EMBL" id="CQEM01000003">
    <property type="protein sequence ID" value="CNK75266.1"/>
    <property type="molecule type" value="Genomic_DNA"/>
</dbReference>
<protein>
    <submittedName>
        <fullName evidence="6">dTDP-rhamnosyl transferase RfbF</fullName>
    </submittedName>
</protein>
<feature type="domain" description="Glycosyltransferase 2-like" evidence="5">
    <location>
        <begin position="17"/>
        <end position="185"/>
    </location>
</feature>
<evidence type="ECO:0000256" key="2">
    <source>
        <dbReference type="ARBA" id="ARBA00022676"/>
    </source>
</evidence>
<dbReference type="PANTHER" id="PTHR43179:SF12">
    <property type="entry name" value="GALACTOFURANOSYLTRANSFERASE GLFT2"/>
    <property type="match status" value="1"/>
</dbReference>
<dbReference type="AlphaFoldDB" id="A0A0T9TD07"/>
<dbReference type="SUPFAM" id="SSF53448">
    <property type="entry name" value="Nucleotide-diphospho-sugar transferases"/>
    <property type="match status" value="1"/>
</dbReference>
<organism evidence="6 7">
    <name type="scientific">Yersinia aleksiciae</name>
    <dbReference type="NCBI Taxonomy" id="263819"/>
    <lineage>
        <taxon>Bacteria</taxon>
        <taxon>Pseudomonadati</taxon>
        <taxon>Pseudomonadota</taxon>
        <taxon>Gammaproteobacteria</taxon>
        <taxon>Enterobacterales</taxon>
        <taxon>Yersiniaceae</taxon>
        <taxon>Yersinia</taxon>
    </lineage>
</organism>
<dbReference type="InterPro" id="IPR029044">
    <property type="entry name" value="Nucleotide-diphossugar_trans"/>
</dbReference>
<keyword evidence="2" id="KW-0328">Glycosyltransferase</keyword>
<evidence type="ECO:0000256" key="3">
    <source>
        <dbReference type="ARBA" id="ARBA00022679"/>
    </source>
</evidence>
<dbReference type="Pfam" id="PF00535">
    <property type="entry name" value="Glycos_transf_2"/>
    <property type="match status" value="1"/>
</dbReference>
<name>A0A0T9TD07_YERAE</name>
<feature type="transmembrane region" description="Helical" evidence="4">
    <location>
        <begin position="268"/>
        <end position="289"/>
    </location>
</feature>
<gene>
    <name evidence="6" type="ORF">ERS008460_00760</name>
</gene>
<dbReference type="InterPro" id="IPR001173">
    <property type="entry name" value="Glyco_trans_2-like"/>
</dbReference>
<comment type="similarity">
    <text evidence="1">Belongs to the glycosyltransferase 2 family.</text>
</comment>
<dbReference type="CDD" id="cd02526">
    <property type="entry name" value="GT2_RfbF_like"/>
    <property type="match status" value="1"/>
</dbReference>